<dbReference type="SUPFAM" id="SSF81301">
    <property type="entry name" value="Nucleotidyltransferase"/>
    <property type="match status" value="1"/>
</dbReference>
<evidence type="ECO:0000313" key="2">
    <source>
        <dbReference type="EMBL" id="CAA9363717.1"/>
    </source>
</evidence>
<gene>
    <name evidence="2" type="ORF">AVDCRST_MAG68-4667</name>
</gene>
<reference evidence="2" key="1">
    <citation type="submission" date="2020-02" db="EMBL/GenBank/DDBJ databases">
        <authorList>
            <person name="Meier V. D."/>
        </authorList>
    </citation>
    <scope>NUCLEOTIDE SEQUENCE</scope>
    <source>
        <strain evidence="2">AVDCRST_MAG68</strain>
    </source>
</reference>
<dbReference type="InterPro" id="IPR043519">
    <property type="entry name" value="NT_sf"/>
</dbReference>
<protein>
    <recommendedName>
        <fullName evidence="1">Polymerase beta nucleotidyltransferase domain-containing protein</fullName>
    </recommendedName>
</protein>
<organism evidence="2">
    <name type="scientific">uncultured Gemmatimonadota bacterium</name>
    <dbReference type="NCBI Taxonomy" id="203437"/>
    <lineage>
        <taxon>Bacteria</taxon>
        <taxon>Pseudomonadati</taxon>
        <taxon>Gemmatimonadota</taxon>
        <taxon>environmental samples</taxon>
    </lineage>
</organism>
<dbReference type="Gene3D" id="3.30.460.10">
    <property type="entry name" value="Beta Polymerase, domain 2"/>
    <property type="match status" value="1"/>
</dbReference>
<dbReference type="InterPro" id="IPR041633">
    <property type="entry name" value="Polbeta"/>
</dbReference>
<dbReference type="Pfam" id="PF18765">
    <property type="entry name" value="Polbeta"/>
    <property type="match status" value="1"/>
</dbReference>
<sequence length="207" mass="23465">MHTKFSGTESSLAALFHSKAMARLVVFFAVHPGQRFHLRDLMRRTRLSSASLQREMQSLLDIRAVRREEEEGRVYFSAVEEHDAWRAWMLLLRSAAAPADVLREALVDAAGVEAAFVYGSIARGDARTDSDVDLFLLLEHEDHPAQFRRQLSDAEFLIGRTLDVIEYTVAAARERARSGNPFLRRVLAEPKTWLRGDDQTLSRLVTA</sequence>
<dbReference type="AlphaFoldDB" id="A0A6J4MMK9"/>
<name>A0A6J4MMK9_9BACT</name>
<evidence type="ECO:0000259" key="1">
    <source>
        <dbReference type="Pfam" id="PF18765"/>
    </source>
</evidence>
<feature type="domain" description="Polymerase beta nucleotidyltransferase" evidence="1">
    <location>
        <begin position="104"/>
        <end position="170"/>
    </location>
</feature>
<dbReference type="CDD" id="cd05403">
    <property type="entry name" value="NT_KNTase_like"/>
    <property type="match status" value="1"/>
</dbReference>
<accession>A0A6J4MMK9</accession>
<dbReference type="EMBL" id="CADCTW010000214">
    <property type="protein sequence ID" value="CAA9363717.1"/>
    <property type="molecule type" value="Genomic_DNA"/>
</dbReference>
<proteinExistence type="predicted"/>